<feature type="region of interest" description="Disordered" evidence="3">
    <location>
        <begin position="241"/>
        <end position="273"/>
    </location>
</feature>
<feature type="region of interest" description="Disordered" evidence="3">
    <location>
        <begin position="436"/>
        <end position="477"/>
    </location>
</feature>
<dbReference type="PANTHER" id="PTHR46102">
    <property type="entry name" value="AXIN"/>
    <property type="match status" value="1"/>
</dbReference>
<keyword evidence="1 2" id="KW-0879">Wnt signaling pathway</keyword>
<accession>A0ABM1SMH8</accession>
<feature type="compositionally biased region" description="Polar residues" evidence="3">
    <location>
        <begin position="87"/>
        <end position="107"/>
    </location>
</feature>
<dbReference type="PROSITE" id="PS50841">
    <property type="entry name" value="DIX"/>
    <property type="match status" value="1"/>
</dbReference>
<feature type="compositionally biased region" description="Low complexity" evidence="3">
    <location>
        <begin position="247"/>
        <end position="263"/>
    </location>
</feature>
<dbReference type="InterPro" id="IPR014936">
    <property type="entry name" value="Axin_b-cat-bd"/>
</dbReference>
<dbReference type="SUPFAM" id="SSF54236">
    <property type="entry name" value="Ubiquitin-like"/>
    <property type="match status" value="1"/>
</dbReference>
<sequence>MTRTTYPSFLKSELYLQYVQLMQQKTHLGSAKQVVDLESVNENNVNFRQGSYILQTLHENAELKARQCHDGALLIREALKQQSRVMKNLSSYPSEAQSGDYSPTLPSRSRVKKHQQMIKKNASLHSDYLGHQAIIPKTQQTPNMFTSLQEEKFAALLTQKLFQVKKERATQERVEESLQKLEAEEDISLSKSCVRNLQHPLDTFLDIPSQFLSEAITDEQAVSEYNDQSILDQHVSRVWNDSAHHTPSGSPSLFSPSSISVSPQLERHRSDSSGFGSLVSLRLSTSGMSTVGLYASPYESVHSHHNNLGHPKGNQNSCSNASGTVHDFTSDNEPRKFSLLPFHLHKHFHHHHSVMAKRVGAASELPSVTSAEHHQTWHSKDVSRKSCCKKLSTNDSSSSCNDSGVSLACDPVLPTLASNQRVSSWMMDNEKYCCGPDLEKDSSTRQKKSNRYSLSTSSPVPGQQRNSKKLVASPSGSSEGEDSILWSLLLQLPGSVPCYKSCSYTPTHTYPWVLQPTQPIALDPSMPVLPPPDTATQLLEAKRRLEDEAHLKCGKNKLNKKILSNHHPGSGYSGEFTIIGYYFSGESVPYRTKLPGKNVTLKQFKTLLSRKGNYRYSIQWRTSSRKDAMNLKLE</sequence>
<organism evidence="5 6">
    <name type="scientific">Limulus polyphemus</name>
    <name type="common">Atlantic horseshoe crab</name>
    <dbReference type="NCBI Taxonomy" id="6850"/>
    <lineage>
        <taxon>Eukaryota</taxon>
        <taxon>Metazoa</taxon>
        <taxon>Ecdysozoa</taxon>
        <taxon>Arthropoda</taxon>
        <taxon>Chelicerata</taxon>
        <taxon>Merostomata</taxon>
        <taxon>Xiphosura</taxon>
        <taxon>Limulidae</taxon>
        <taxon>Limulus</taxon>
    </lineage>
</organism>
<dbReference type="Gene3D" id="2.40.240.130">
    <property type="match status" value="1"/>
</dbReference>
<feature type="compositionally biased region" description="Polar residues" evidence="3">
    <location>
        <begin position="451"/>
        <end position="465"/>
    </location>
</feature>
<evidence type="ECO:0000256" key="2">
    <source>
        <dbReference type="PROSITE-ProRule" id="PRU00069"/>
    </source>
</evidence>
<dbReference type="InterPro" id="IPR043581">
    <property type="entry name" value="Axin-like"/>
</dbReference>
<evidence type="ECO:0000313" key="6">
    <source>
        <dbReference type="RefSeq" id="XP_022244834.1"/>
    </source>
</evidence>
<dbReference type="PANTHER" id="PTHR46102:SF2">
    <property type="entry name" value="AXIN"/>
    <property type="match status" value="1"/>
</dbReference>
<feature type="region of interest" description="Disordered" evidence="3">
    <location>
        <begin position="302"/>
        <end position="321"/>
    </location>
</feature>
<protein>
    <submittedName>
        <fullName evidence="6">Axin-1-like</fullName>
    </submittedName>
</protein>
<dbReference type="Proteomes" id="UP000694941">
    <property type="component" value="Unplaced"/>
</dbReference>
<feature type="domain" description="DIX" evidence="4">
    <location>
        <begin position="574"/>
        <end position="634"/>
    </location>
</feature>
<dbReference type="Pfam" id="PF00778">
    <property type="entry name" value="DIX"/>
    <property type="match status" value="1"/>
</dbReference>
<reference evidence="6" key="1">
    <citation type="submission" date="2025-08" db="UniProtKB">
        <authorList>
            <consortium name="RefSeq"/>
        </authorList>
    </citation>
    <scope>IDENTIFICATION</scope>
    <source>
        <tissue evidence="6">Muscle</tissue>
    </source>
</reference>
<feature type="region of interest" description="Disordered" evidence="3">
    <location>
        <begin position="87"/>
        <end position="108"/>
    </location>
</feature>
<evidence type="ECO:0000256" key="1">
    <source>
        <dbReference type="ARBA" id="ARBA00022687"/>
    </source>
</evidence>
<dbReference type="InterPro" id="IPR029071">
    <property type="entry name" value="Ubiquitin-like_domsf"/>
</dbReference>
<name>A0ABM1SMH8_LIMPO</name>
<dbReference type="GeneID" id="106462009"/>
<evidence type="ECO:0000256" key="3">
    <source>
        <dbReference type="SAM" id="MobiDB-lite"/>
    </source>
</evidence>
<evidence type="ECO:0000313" key="5">
    <source>
        <dbReference type="Proteomes" id="UP000694941"/>
    </source>
</evidence>
<dbReference type="InterPro" id="IPR038207">
    <property type="entry name" value="DIX_dom_sf"/>
</dbReference>
<dbReference type="RefSeq" id="XP_022244834.1">
    <property type="nucleotide sequence ID" value="XM_022389126.1"/>
</dbReference>
<keyword evidence="5" id="KW-1185">Reference proteome</keyword>
<proteinExistence type="predicted"/>
<dbReference type="Pfam" id="PF08833">
    <property type="entry name" value="Axin_b-cat_bind"/>
    <property type="match status" value="1"/>
</dbReference>
<dbReference type="InterPro" id="IPR001158">
    <property type="entry name" value="DIX"/>
</dbReference>
<evidence type="ECO:0000259" key="4">
    <source>
        <dbReference type="PROSITE" id="PS50841"/>
    </source>
</evidence>
<gene>
    <name evidence="6" type="primary">LOC106462009</name>
</gene>